<evidence type="ECO:0000256" key="1">
    <source>
        <dbReference type="ARBA" id="ARBA00004651"/>
    </source>
</evidence>
<dbReference type="Pfam" id="PF13520">
    <property type="entry name" value="AA_permease_2"/>
    <property type="match status" value="1"/>
</dbReference>
<keyword evidence="4 6" id="KW-1133">Transmembrane helix</keyword>
<evidence type="ECO:0000256" key="2">
    <source>
        <dbReference type="ARBA" id="ARBA00022475"/>
    </source>
</evidence>
<feature type="transmembrane region" description="Helical" evidence="6">
    <location>
        <begin position="109"/>
        <end position="131"/>
    </location>
</feature>
<evidence type="ECO:0000313" key="8">
    <source>
        <dbReference type="Proteomes" id="UP000519897"/>
    </source>
</evidence>
<feature type="transmembrane region" description="Helical" evidence="6">
    <location>
        <begin position="366"/>
        <end position="384"/>
    </location>
</feature>
<proteinExistence type="predicted"/>
<feature type="transmembrane region" description="Helical" evidence="6">
    <location>
        <begin position="143"/>
        <end position="166"/>
    </location>
</feature>
<organism evidence="7 8">
    <name type="scientific">Rhizobium rhizoryzae</name>
    <dbReference type="NCBI Taxonomy" id="451876"/>
    <lineage>
        <taxon>Bacteria</taxon>
        <taxon>Pseudomonadati</taxon>
        <taxon>Pseudomonadota</taxon>
        <taxon>Alphaproteobacteria</taxon>
        <taxon>Hyphomicrobiales</taxon>
        <taxon>Rhizobiaceae</taxon>
        <taxon>Rhizobium/Agrobacterium group</taxon>
        <taxon>Rhizobium</taxon>
    </lineage>
</organism>
<reference evidence="7 8" key="1">
    <citation type="submission" date="2020-08" db="EMBL/GenBank/DDBJ databases">
        <title>Genomic Encyclopedia of Type Strains, Phase IV (KMG-IV): sequencing the most valuable type-strain genomes for metagenomic binning, comparative biology and taxonomic classification.</title>
        <authorList>
            <person name="Goeker M."/>
        </authorList>
    </citation>
    <scope>NUCLEOTIDE SEQUENCE [LARGE SCALE GENOMIC DNA]</scope>
    <source>
        <strain evidence="7 8">DSM 29514</strain>
    </source>
</reference>
<keyword evidence="3 6" id="KW-0812">Transmembrane</keyword>
<dbReference type="InterPro" id="IPR050367">
    <property type="entry name" value="APC_superfamily"/>
</dbReference>
<comment type="caution">
    <text evidence="7">The sequence shown here is derived from an EMBL/GenBank/DDBJ whole genome shotgun (WGS) entry which is preliminary data.</text>
</comment>
<evidence type="ECO:0000256" key="6">
    <source>
        <dbReference type="SAM" id="Phobius"/>
    </source>
</evidence>
<feature type="transmembrane region" description="Helical" evidence="6">
    <location>
        <begin position="83"/>
        <end position="103"/>
    </location>
</feature>
<dbReference type="PANTHER" id="PTHR42770:SF13">
    <property type="entry name" value="L-METHIONINE_BRANCHED-CHAIN AMINO ACID EXPORTER YJEH"/>
    <property type="match status" value="1"/>
</dbReference>
<feature type="transmembrane region" description="Helical" evidence="6">
    <location>
        <begin position="41"/>
        <end position="62"/>
    </location>
</feature>
<feature type="transmembrane region" description="Helical" evidence="6">
    <location>
        <begin position="308"/>
        <end position="329"/>
    </location>
</feature>
<gene>
    <name evidence="7" type="ORF">GGQ72_000087</name>
</gene>
<evidence type="ECO:0000256" key="4">
    <source>
        <dbReference type="ARBA" id="ARBA00022989"/>
    </source>
</evidence>
<feature type="transmembrane region" description="Helical" evidence="6">
    <location>
        <begin position="266"/>
        <end position="287"/>
    </location>
</feature>
<dbReference type="EMBL" id="JACIEC010000001">
    <property type="protein sequence ID" value="MBB4141588.1"/>
    <property type="molecule type" value="Genomic_DNA"/>
</dbReference>
<dbReference type="PIRSF" id="PIRSF006060">
    <property type="entry name" value="AA_transporter"/>
    <property type="match status" value="1"/>
</dbReference>
<protein>
    <submittedName>
        <fullName evidence="7">Amino acid efflux transporter</fullName>
    </submittedName>
</protein>
<feature type="transmembrane region" description="Helical" evidence="6">
    <location>
        <begin position="12"/>
        <end position="29"/>
    </location>
</feature>
<dbReference type="GO" id="GO:0022857">
    <property type="term" value="F:transmembrane transporter activity"/>
    <property type="evidence" value="ECO:0007669"/>
    <property type="project" value="InterPro"/>
</dbReference>
<feature type="transmembrane region" description="Helical" evidence="6">
    <location>
        <begin position="220"/>
        <end position="246"/>
    </location>
</feature>
<dbReference type="GO" id="GO:0005886">
    <property type="term" value="C:plasma membrane"/>
    <property type="evidence" value="ECO:0007669"/>
    <property type="project" value="UniProtKB-SubCell"/>
</dbReference>
<evidence type="ECO:0000313" key="7">
    <source>
        <dbReference type="EMBL" id="MBB4141588.1"/>
    </source>
</evidence>
<keyword evidence="5 6" id="KW-0472">Membrane</keyword>
<dbReference type="RefSeq" id="WP_165135124.1">
    <property type="nucleotide sequence ID" value="NZ_CP049250.1"/>
</dbReference>
<evidence type="ECO:0000256" key="5">
    <source>
        <dbReference type="ARBA" id="ARBA00023136"/>
    </source>
</evidence>
<dbReference type="Proteomes" id="UP000519897">
    <property type="component" value="Unassembled WGS sequence"/>
</dbReference>
<name>A0A7W6LC36_9HYPH</name>
<dbReference type="PANTHER" id="PTHR42770">
    <property type="entry name" value="AMINO ACID TRANSPORTER-RELATED"/>
    <property type="match status" value="1"/>
</dbReference>
<evidence type="ECO:0000256" key="3">
    <source>
        <dbReference type="ARBA" id="ARBA00022692"/>
    </source>
</evidence>
<sequence>MALKQSLTTLKGAGLMLNIVIGAGLLALPGMVVREAGLQAIWAWGLCALVSVPLLLVFIIMGMRFPDAGGITHFAKLAFGRKAYAMASVILLGTFPFGMPAIALTGGHYLAEAFGGTPTLYAAGLIVAAAASHILSTEMAARLSAAIASIVLVSLLGLMVVGLATVDWSAGTRHVASIAELDGRIVLAPFMMIFFAFTGWELAAGLSEEFKNPARDFPRAMFLSFVAACILYFGMALTAQSIVITGSYEAAFSSILAHAVGEKGRIVVGLLAATIIYANLLGCIWAVSRMVYALSREGLLPIRLQTTAKGVPLSSVLIICLLLLCVVGADAAGLIHLGLMLELAAQNFLLLYGLSGLALLKLSRRVFDRLAALLTVGLVLVLMVVQGQSLFYPLGLALAGIVLERLNSGRPILRQTMPAE</sequence>
<dbReference type="AlphaFoldDB" id="A0A7W6LC36"/>
<comment type="subcellular location">
    <subcellularLocation>
        <location evidence="1">Cell membrane</location>
        <topology evidence="1">Multi-pass membrane protein</topology>
    </subcellularLocation>
</comment>
<feature type="transmembrane region" description="Helical" evidence="6">
    <location>
        <begin position="186"/>
        <end position="208"/>
    </location>
</feature>
<dbReference type="InterPro" id="IPR002293">
    <property type="entry name" value="AA/rel_permease1"/>
</dbReference>
<dbReference type="Gene3D" id="1.20.1740.10">
    <property type="entry name" value="Amino acid/polyamine transporter I"/>
    <property type="match status" value="1"/>
</dbReference>
<accession>A0A7W6LC36</accession>
<keyword evidence="2" id="KW-1003">Cell membrane</keyword>
<keyword evidence="8" id="KW-1185">Reference proteome</keyword>